<sequence length="395" mass="41305">MGERAQITTSAVVFIISVATLALIAPGCSESGGGSHDPIVVNTDGGQSTSDVSGDDADAGRVGQDAGDAGLSDDAGSSGDVVQSDDDTGGSEEPIEIPSSITNEEVHGDANIPAGQTRYMSGVTIFGDLHVESGAEVELEAITGTPGTGWYGVRVEGTLTIERGAKLTQLGGTNAVEAFKLIARGEPSDRVVLRGEYKFGDVEADYVEFSGRIFGVNVPGNRQSAPLHGTGAGWVKDSIIGDGENSMLFWWRPAQGVTATIEHNEFRERARLGVVRAEVSKNTFRHSGSRSGEVVEICQECVTNQACTGDRTDDPLLEFRDNVIDNTQDPSVPVYDVSRRFGPVDVSGNYYSALVPSSDGWDGSEVGCPDDLGTQGGPLTVEPALDAPPADAGPR</sequence>
<keyword evidence="2" id="KW-1133">Transmembrane helix</keyword>
<proteinExistence type="predicted"/>
<accession>A0A4Y6PZ76</accession>
<dbReference type="AlphaFoldDB" id="A0A4Y6PZ76"/>
<dbReference type="EMBL" id="CP041186">
    <property type="protein sequence ID" value="QDG53621.1"/>
    <property type="molecule type" value="Genomic_DNA"/>
</dbReference>
<keyword evidence="4" id="KW-1185">Reference proteome</keyword>
<keyword evidence="2" id="KW-0472">Membrane</keyword>
<protein>
    <submittedName>
        <fullName evidence="3">Uncharacterized protein</fullName>
    </submittedName>
</protein>
<evidence type="ECO:0000256" key="1">
    <source>
        <dbReference type="SAM" id="MobiDB-lite"/>
    </source>
</evidence>
<name>A0A4Y6PZ76_PERCE</name>
<feature type="compositionally biased region" description="Acidic residues" evidence="1">
    <location>
        <begin position="83"/>
        <end position="95"/>
    </location>
</feature>
<evidence type="ECO:0000313" key="4">
    <source>
        <dbReference type="Proteomes" id="UP000315995"/>
    </source>
</evidence>
<dbReference type="RefSeq" id="WP_141200075.1">
    <property type="nucleotide sequence ID" value="NZ_CP041186.1"/>
</dbReference>
<reference evidence="3 4" key="1">
    <citation type="submission" date="2019-06" db="EMBL/GenBank/DDBJ databases">
        <title>Persicimonas caeni gen. nov., sp. nov., a predatory bacterium isolated from solar saltern.</title>
        <authorList>
            <person name="Wang S."/>
        </authorList>
    </citation>
    <scope>NUCLEOTIDE SEQUENCE [LARGE SCALE GENOMIC DNA]</scope>
    <source>
        <strain evidence="3 4">YN101</strain>
    </source>
</reference>
<feature type="region of interest" description="Disordered" evidence="1">
    <location>
        <begin position="31"/>
        <end position="107"/>
    </location>
</feature>
<organism evidence="3 4">
    <name type="scientific">Persicimonas caeni</name>
    <dbReference type="NCBI Taxonomy" id="2292766"/>
    <lineage>
        <taxon>Bacteria</taxon>
        <taxon>Deltaproteobacteria</taxon>
        <taxon>Bradymonadales</taxon>
        <taxon>Bradymonadaceae</taxon>
        <taxon>Persicimonas</taxon>
    </lineage>
</organism>
<evidence type="ECO:0000313" key="3">
    <source>
        <dbReference type="EMBL" id="QDG53621.1"/>
    </source>
</evidence>
<dbReference type="Proteomes" id="UP000315995">
    <property type="component" value="Chromosome"/>
</dbReference>
<feature type="compositionally biased region" description="Low complexity" evidence="1">
    <location>
        <begin position="63"/>
        <end position="82"/>
    </location>
</feature>
<evidence type="ECO:0000256" key="2">
    <source>
        <dbReference type="SAM" id="Phobius"/>
    </source>
</evidence>
<feature type="region of interest" description="Disordered" evidence="1">
    <location>
        <begin position="361"/>
        <end position="395"/>
    </location>
</feature>
<gene>
    <name evidence="3" type="ORF">FIV42_23610</name>
</gene>
<keyword evidence="2" id="KW-0812">Transmembrane</keyword>
<feature type="compositionally biased region" description="Low complexity" evidence="1">
    <location>
        <begin position="383"/>
        <end position="395"/>
    </location>
</feature>
<accession>A0A5B8YA32</accession>
<feature type="transmembrane region" description="Helical" evidence="2">
    <location>
        <begin position="7"/>
        <end position="25"/>
    </location>
</feature>